<feature type="transmembrane region" description="Helical" evidence="1">
    <location>
        <begin position="69"/>
        <end position="88"/>
    </location>
</feature>
<keyword evidence="1" id="KW-0812">Transmembrane</keyword>
<evidence type="ECO:0000313" key="3">
    <source>
        <dbReference type="Proteomes" id="UP000177053"/>
    </source>
</evidence>
<protein>
    <submittedName>
        <fullName evidence="2">Uncharacterized protein</fullName>
    </submittedName>
</protein>
<keyword evidence="1" id="KW-0472">Membrane</keyword>
<dbReference type="EMBL" id="MGFS01000016">
    <property type="protein sequence ID" value="OGM11496.1"/>
    <property type="molecule type" value="Genomic_DNA"/>
</dbReference>
<evidence type="ECO:0000256" key="1">
    <source>
        <dbReference type="SAM" id="Phobius"/>
    </source>
</evidence>
<proteinExistence type="predicted"/>
<comment type="caution">
    <text evidence="2">The sequence shown here is derived from an EMBL/GenBank/DDBJ whole genome shotgun (WGS) entry which is preliminary data.</text>
</comment>
<feature type="transmembrane region" description="Helical" evidence="1">
    <location>
        <begin position="139"/>
        <end position="159"/>
    </location>
</feature>
<keyword evidence="1" id="KW-1133">Transmembrane helix</keyword>
<accession>A0A1F7X8Z5</accession>
<sequence length="161" mass="18018">MRFIITDTVLETPHVIVGAAIAIKVVNPALALPLAFGSHFLLEKIPHWNPHLNSELKKFGKITNKSTKIIILDASCALVIGSYLSSLVLPNLSYALTIFFSCFLSVLPDLVEAPYFFLNYRNKKIDKWIGFQKVMQENASLLPGLFSQLLVVFAALWWISV</sequence>
<evidence type="ECO:0000313" key="2">
    <source>
        <dbReference type="EMBL" id="OGM11496.1"/>
    </source>
</evidence>
<name>A0A1F7X8Z5_9BACT</name>
<organism evidence="2 3">
    <name type="scientific">Candidatus Woesebacteria bacterium RBG_16_34_12</name>
    <dbReference type="NCBI Taxonomy" id="1802480"/>
    <lineage>
        <taxon>Bacteria</taxon>
        <taxon>Candidatus Woeseibacteriota</taxon>
    </lineage>
</organism>
<dbReference type="Proteomes" id="UP000177053">
    <property type="component" value="Unassembled WGS sequence"/>
</dbReference>
<feature type="transmembrane region" description="Helical" evidence="1">
    <location>
        <begin position="94"/>
        <end position="118"/>
    </location>
</feature>
<dbReference type="AlphaFoldDB" id="A0A1F7X8Z5"/>
<gene>
    <name evidence="2" type="ORF">A2Z22_00400</name>
</gene>
<reference evidence="2 3" key="1">
    <citation type="journal article" date="2016" name="Nat. Commun.">
        <title>Thousands of microbial genomes shed light on interconnected biogeochemical processes in an aquifer system.</title>
        <authorList>
            <person name="Anantharaman K."/>
            <person name="Brown C.T."/>
            <person name="Hug L.A."/>
            <person name="Sharon I."/>
            <person name="Castelle C.J."/>
            <person name="Probst A.J."/>
            <person name="Thomas B.C."/>
            <person name="Singh A."/>
            <person name="Wilkins M.J."/>
            <person name="Karaoz U."/>
            <person name="Brodie E.L."/>
            <person name="Williams K.H."/>
            <person name="Hubbard S.S."/>
            <person name="Banfield J.F."/>
        </authorList>
    </citation>
    <scope>NUCLEOTIDE SEQUENCE [LARGE SCALE GENOMIC DNA]</scope>
</reference>